<dbReference type="GO" id="GO:0030968">
    <property type="term" value="P:endoplasmic reticulum unfolded protein response"/>
    <property type="evidence" value="ECO:0007669"/>
    <property type="project" value="TreeGrafter"/>
</dbReference>
<gene>
    <name evidence="5" type="ORF">OLEA9_A026253</name>
</gene>
<evidence type="ECO:0000256" key="2">
    <source>
        <dbReference type="ARBA" id="ARBA00022840"/>
    </source>
</evidence>
<dbReference type="GO" id="GO:0140662">
    <property type="term" value="F:ATP-dependent protein folding chaperone"/>
    <property type="evidence" value="ECO:0007669"/>
    <property type="project" value="InterPro"/>
</dbReference>
<dbReference type="InterPro" id="IPR013126">
    <property type="entry name" value="Hsp_70_fam"/>
</dbReference>
<dbReference type="Proteomes" id="UP000594638">
    <property type="component" value="Unassembled WGS sequence"/>
</dbReference>
<keyword evidence="2" id="KW-0067">ATP-binding</keyword>
<keyword evidence="6" id="KW-1185">Reference proteome</keyword>
<dbReference type="Gramene" id="OE9A026253T1">
    <property type="protein sequence ID" value="OE9A026253C1"/>
    <property type="gene ID" value="OE9A026253"/>
</dbReference>
<dbReference type="GO" id="GO:0005524">
    <property type="term" value="F:ATP binding"/>
    <property type="evidence" value="ECO:0007669"/>
    <property type="project" value="UniProtKB-KW"/>
</dbReference>
<name>A0A8S0QDP3_OLEEU</name>
<evidence type="ECO:0000313" key="5">
    <source>
        <dbReference type="EMBL" id="CAA2963603.1"/>
    </source>
</evidence>
<evidence type="ECO:0000256" key="1">
    <source>
        <dbReference type="ARBA" id="ARBA00022741"/>
    </source>
</evidence>
<feature type="coiled-coil region" evidence="3">
    <location>
        <begin position="56"/>
        <end position="83"/>
    </location>
</feature>
<keyword evidence="1" id="KW-0547">Nucleotide-binding</keyword>
<evidence type="ECO:0000313" key="6">
    <source>
        <dbReference type="Proteomes" id="UP000594638"/>
    </source>
</evidence>
<feature type="region of interest" description="Disordered" evidence="4">
    <location>
        <begin position="93"/>
        <end position="123"/>
    </location>
</feature>
<dbReference type="EMBL" id="CACTIH010001811">
    <property type="protein sequence ID" value="CAA2963603.1"/>
    <property type="molecule type" value="Genomic_DNA"/>
</dbReference>
<protein>
    <submittedName>
        <fullName evidence="5">Luminal-binding 5</fullName>
    </submittedName>
</protein>
<dbReference type="GO" id="GO:0034663">
    <property type="term" value="C:endoplasmic reticulum chaperone complex"/>
    <property type="evidence" value="ECO:0007669"/>
    <property type="project" value="TreeGrafter"/>
</dbReference>
<accession>A0A8S0QDP3</accession>
<organism evidence="5 6">
    <name type="scientific">Olea europaea subsp. europaea</name>
    <dbReference type="NCBI Taxonomy" id="158383"/>
    <lineage>
        <taxon>Eukaryota</taxon>
        <taxon>Viridiplantae</taxon>
        <taxon>Streptophyta</taxon>
        <taxon>Embryophyta</taxon>
        <taxon>Tracheophyta</taxon>
        <taxon>Spermatophyta</taxon>
        <taxon>Magnoliopsida</taxon>
        <taxon>eudicotyledons</taxon>
        <taxon>Gunneridae</taxon>
        <taxon>Pentapetalae</taxon>
        <taxon>asterids</taxon>
        <taxon>lamiids</taxon>
        <taxon>Lamiales</taxon>
        <taxon>Oleaceae</taxon>
        <taxon>Oleeae</taxon>
        <taxon>Olea</taxon>
    </lineage>
</organism>
<keyword evidence="3" id="KW-0175">Coiled coil</keyword>
<dbReference type="SUPFAM" id="SSF100934">
    <property type="entry name" value="Heat shock protein 70kD (HSP70), C-terminal subdomain"/>
    <property type="match status" value="1"/>
</dbReference>
<dbReference type="AlphaFoldDB" id="A0A8S0QDP3"/>
<comment type="caution">
    <text evidence="5">The sequence shown here is derived from an EMBL/GenBank/DDBJ whole genome shotgun (WGS) entry which is preliminary data.</text>
</comment>
<dbReference type="PANTHER" id="PTHR45639:SF34">
    <property type="entry name" value="CHAPERONE PROTEIN DNAK"/>
    <property type="match status" value="1"/>
</dbReference>
<dbReference type="PANTHER" id="PTHR45639">
    <property type="entry name" value="HSC70CB, ISOFORM G-RELATED"/>
    <property type="match status" value="1"/>
</dbReference>
<dbReference type="Pfam" id="PF00012">
    <property type="entry name" value="HSP70"/>
    <property type="match status" value="1"/>
</dbReference>
<evidence type="ECO:0000256" key="3">
    <source>
        <dbReference type="SAM" id="Coils"/>
    </source>
</evidence>
<dbReference type="Gene3D" id="1.20.1270.10">
    <property type="match status" value="1"/>
</dbReference>
<reference evidence="5 6" key="1">
    <citation type="submission" date="2019-12" db="EMBL/GenBank/DDBJ databases">
        <authorList>
            <person name="Alioto T."/>
            <person name="Alioto T."/>
            <person name="Gomez Garrido J."/>
        </authorList>
    </citation>
    <scope>NUCLEOTIDE SEQUENCE [LARGE SCALE GENOMIC DNA]</scope>
</reference>
<sequence>MVLKAEEFAEKDKKVEERIEACNSLKTYVYSLKNQINEDKDKLKSDKKENIETSIKEALEWLHDKQNAKKEDYEEKLKELEATCNPIITAVYQRSGGAPGESSSEDDNSHNVLYVSPLKTDQN</sequence>
<dbReference type="OrthoDB" id="1936121at2759"/>
<dbReference type="InterPro" id="IPR029048">
    <property type="entry name" value="HSP70_C_sf"/>
</dbReference>
<evidence type="ECO:0000256" key="4">
    <source>
        <dbReference type="SAM" id="MobiDB-lite"/>
    </source>
</evidence>
<proteinExistence type="predicted"/>